<dbReference type="Proteomes" id="UP001589788">
    <property type="component" value="Unassembled WGS sequence"/>
</dbReference>
<protein>
    <submittedName>
        <fullName evidence="14">Multifunctional oxoglutarate decarboxylase/oxoglutarate dehydrogenase thiamine pyrophosphate-binding subunit/dihydrolipoyllysine-residue succinyltransferase subunit</fullName>
        <ecNumber evidence="14">4.1.1.71</ecNumber>
    </submittedName>
</protein>
<dbReference type="Pfam" id="PF00676">
    <property type="entry name" value="E1_dh"/>
    <property type="match status" value="1"/>
</dbReference>
<dbReference type="NCBIfam" id="TIGR00239">
    <property type="entry name" value="2oxo_dh_E1"/>
    <property type="match status" value="1"/>
</dbReference>
<dbReference type="InterPro" id="IPR005475">
    <property type="entry name" value="Transketolase-like_Pyr-bd"/>
</dbReference>
<keyword evidence="6" id="KW-0460">Magnesium</keyword>
<dbReference type="InterPro" id="IPR042179">
    <property type="entry name" value="KGD_C_sf"/>
</dbReference>
<evidence type="ECO:0000256" key="10">
    <source>
        <dbReference type="ARBA" id="ARBA00051911"/>
    </source>
</evidence>
<comment type="caution">
    <text evidence="14">The sequence shown here is derived from an EMBL/GenBank/DDBJ whole genome shotgun (WGS) entry which is preliminary data.</text>
</comment>
<keyword evidence="14" id="KW-0456">Lyase</keyword>
<proteinExistence type="predicted"/>
<keyword evidence="8" id="KW-0786">Thiamine pyrophosphate</keyword>
<evidence type="ECO:0000259" key="13">
    <source>
        <dbReference type="SMART" id="SM00861"/>
    </source>
</evidence>
<dbReference type="RefSeq" id="WP_248107939.1">
    <property type="nucleotide sequence ID" value="NZ_JAKHEX010000012.1"/>
</dbReference>
<evidence type="ECO:0000256" key="7">
    <source>
        <dbReference type="ARBA" id="ARBA00023002"/>
    </source>
</evidence>
<keyword evidence="15" id="KW-1185">Reference proteome</keyword>
<dbReference type="Gene3D" id="1.10.287.1150">
    <property type="entry name" value="TPP helical domain"/>
    <property type="match status" value="1"/>
</dbReference>
<dbReference type="Gene3D" id="3.30.559.10">
    <property type="entry name" value="Chloramphenicol acetyltransferase-like domain"/>
    <property type="match status" value="1"/>
</dbReference>
<evidence type="ECO:0000256" key="12">
    <source>
        <dbReference type="SAM" id="MobiDB-lite"/>
    </source>
</evidence>
<keyword evidence="4" id="KW-0816">Tricarboxylic acid cycle</keyword>
<evidence type="ECO:0000256" key="5">
    <source>
        <dbReference type="ARBA" id="ARBA00022723"/>
    </source>
</evidence>
<evidence type="ECO:0000256" key="8">
    <source>
        <dbReference type="ARBA" id="ARBA00023052"/>
    </source>
</evidence>
<comment type="catalytic activity">
    <reaction evidence="10">
        <text>N(6)-[(R)-lipoyl]-L-lysyl-[protein] + 2-oxoglutarate + H(+) = N(6)-[(R)-S(8)-succinyldihydrolipoyl]-L-lysyl-[protein] + CO2</text>
        <dbReference type="Rhea" id="RHEA:12188"/>
        <dbReference type="Rhea" id="RHEA-COMP:10474"/>
        <dbReference type="Rhea" id="RHEA-COMP:20092"/>
        <dbReference type="ChEBI" id="CHEBI:15378"/>
        <dbReference type="ChEBI" id="CHEBI:16526"/>
        <dbReference type="ChEBI" id="CHEBI:16810"/>
        <dbReference type="ChEBI" id="CHEBI:83099"/>
        <dbReference type="ChEBI" id="CHEBI:83120"/>
        <dbReference type="EC" id="1.2.4.2"/>
    </reaction>
</comment>
<name>A0ABV6C0I2_9ACTN</name>
<comment type="cofactor">
    <cofactor evidence="1">
        <name>Mg(2+)</name>
        <dbReference type="ChEBI" id="CHEBI:18420"/>
    </cofactor>
</comment>
<comment type="cofactor">
    <cofactor evidence="2">
        <name>thiamine diphosphate</name>
        <dbReference type="ChEBI" id="CHEBI:58937"/>
    </cofactor>
</comment>
<dbReference type="NCBIfam" id="NF006914">
    <property type="entry name" value="PRK09404.1"/>
    <property type="match status" value="1"/>
</dbReference>
<dbReference type="Pfam" id="PF00198">
    <property type="entry name" value="2-oxoacid_dh"/>
    <property type="match status" value="1"/>
</dbReference>
<dbReference type="EMBL" id="JBHLYQ010000019">
    <property type="protein sequence ID" value="MFC0081187.1"/>
    <property type="molecule type" value="Genomic_DNA"/>
</dbReference>
<dbReference type="PANTHER" id="PTHR23152">
    <property type="entry name" value="2-OXOGLUTARATE DEHYDROGENASE"/>
    <property type="match status" value="1"/>
</dbReference>
<evidence type="ECO:0000256" key="9">
    <source>
        <dbReference type="ARBA" id="ARBA00023268"/>
    </source>
</evidence>
<dbReference type="SUPFAM" id="SSF52518">
    <property type="entry name" value="Thiamin diphosphate-binding fold (THDP-binding)"/>
    <property type="match status" value="2"/>
</dbReference>
<dbReference type="GO" id="GO:0008683">
    <property type="term" value="F:2-oxoglutarate decarboxylase activity"/>
    <property type="evidence" value="ECO:0007669"/>
    <property type="project" value="UniProtKB-EC"/>
</dbReference>
<dbReference type="InterPro" id="IPR031717">
    <property type="entry name" value="ODO-1/KGD_C"/>
</dbReference>
<evidence type="ECO:0000313" key="15">
    <source>
        <dbReference type="Proteomes" id="UP001589788"/>
    </source>
</evidence>
<comment type="pathway">
    <text evidence="3">Carbohydrate metabolism; tricarboxylic acid cycle; succinyl-CoA from 2-oxoglutarate (dehydrogenase route): step 1/1.</text>
</comment>
<dbReference type="InterPro" id="IPR011603">
    <property type="entry name" value="2oxoglutarate_DH_E1"/>
</dbReference>
<dbReference type="Pfam" id="PF16870">
    <property type="entry name" value="OxoGdeHyase_C"/>
    <property type="match status" value="1"/>
</dbReference>
<evidence type="ECO:0000256" key="4">
    <source>
        <dbReference type="ARBA" id="ARBA00022532"/>
    </source>
</evidence>
<dbReference type="Gene3D" id="3.40.50.12470">
    <property type="match status" value="1"/>
</dbReference>
<evidence type="ECO:0000313" key="14">
    <source>
        <dbReference type="EMBL" id="MFC0081187.1"/>
    </source>
</evidence>
<feature type="region of interest" description="Disordered" evidence="12">
    <location>
        <begin position="66"/>
        <end position="141"/>
    </location>
</feature>
<keyword evidence="7" id="KW-0560">Oxidoreductase</keyword>
<organism evidence="14 15">
    <name type="scientific">Aciditerrimonas ferrireducens</name>
    <dbReference type="NCBI Taxonomy" id="667306"/>
    <lineage>
        <taxon>Bacteria</taxon>
        <taxon>Bacillati</taxon>
        <taxon>Actinomycetota</taxon>
        <taxon>Acidimicrobiia</taxon>
        <taxon>Acidimicrobiales</taxon>
        <taxon>Acidimicrobiaceae</taxon>
        <taxon>Aciditerrimonas</taxon>
    </lineage>
</organism>
<feature type="compositionally biased region" description="Low complexity" evidence="12">
    <location>
        <begin position="81"/>
        <end position="102"/>
    </location>
</feature>
<keyword evidence="5" id="KW-0479">Metal-binding</keyword>
<gene>
    <name evidence="14" type="ORF">ACFFRE_03305</name>
</gene>
<dbReference type="InterPro" id="IPR023213">
    <property type="entry name" value="CAT-like_dom_sf"/>
</dbReference>
<feature type="compositionally biased region" description="Pro residues" evidence="12">
    <location>
        <begin position="871"/>
        <end position="889"/>
    </location>
</feature>
<dbReference type="CDD" id="cd02016">
    <property type="entry name" value="TPP_E1_OGDC_like"/>
    <property type="match status" value="1"/>
</dbReference>
<dbReference type="PANTHER" id="PTHR23152:SF4">
    <property type="entry name" value="2-OXOADIPATE DEHYDROGENASE COMPLEX COMPONENT E1"/>
    <property type="match status" value="1"/>
</dbReference>
<dbReference type="SMART" id="SM00861">
    <property type="entry name" value="Transket_pyr"/>
    <property type="match status" value="1"/>
</dbReference>
<comment type="catalytic activity">
    <reaction evidence="11">
        <text>N(6)-[(R)-dihydrolipoyl]-L-lysyl-[protein] + succinyl-CoA = N(6)-[(R)-S(8)-succinyldihydrolipoyl]-L-lysyl-[protein] + CoA</text>
        <dbReference type="Rhea" id="RHEA:15213"/>
        <dbReference type="Rhea" id="RHEA-COMP:10475"/>
        <dbReference type="Rhea" id="RHEA-COMP:20092"/>
        <dbReference type="ChEBI" id="CHEBI:57287"/>
        <dbReference type="ChEBI" id="CHEBI:57292"/>
        <dbReference type="ChEBI" id="CHEBI:83100"/>
        <dbReference type="ChEBI" id="CHEBI:83120"/>
        <dbReference type="EC" id="2.3.1.61"/>
    </reaction>
</comment>
<evidence type="ECO:0000256" key="6">
    <source>
        <dbReference type="ARBA" id="ARBA00022842"/>
    </source>
</evidence>
<reference evidence="14 15" key="1">
    <citation type="submission" date="2024-09" db="EMBL/GenBank/DDBJ databases">
        <authorList>
            <person name="Sun Q."/>
            <person name="Mori K."/>
        </authorList>
    </citation>
    <scope>NUCLEOTIDE SEQUENCE [LARGE SCALE GENOMIC DNA]</scope>
    <source>
        <strain evidence="14 15">JCM 15389</strain>
    </source>
</reference>
<dbReference type="SUPFAM" id="SSF52777">
    <property type="entry name" value="CoA-dependent acyltransferases"/>
    <property type="match status" value="1"/>
</dbReference>
<feature type="compositionally biased region" description="Low complexity" evidence="12">
    <location>
        <begin position="127"/>
        <end position="139"/>
    </location>
</feature>
<keyword evidence="9" id="KW-0511">Multifunctional enzyme</keyword>
<evidence type="ECO:0000256" key="2">
    <source>
        <dbReference type="ARBA" id="ARBA00001964"/>
    </source>
</evidence>
<dbReference type="InterPro" id="IPR029061">
    <property type="entry name" value="THDP-binding"/>
</dbReference>
<evidence type="ECO:0000256" key="3">
    <source>
        <dbReference type="ARBA" id="ARBA00004813"/>
    </source>
</evidence>
<feature type="region of interest" description="Disordered" evidence="12">
    <location>
        <begin position="865"/>
        <end position="891"/>
    </location>
</feature>
<sequence length="1304" mass="140371">MDAPRTAAGGRTAGGAFGPNAWLVDDMYERYRADPASVSESWREFFADYVPLGGPPIDVVASTAQDAEGPRVARHANGAPSATALDGGTAGAASSVPASVPTNGHAPAEATGANGVATAPSNGHRVTTAPAPTGGQATAEPHAEPLRGAKARLAANMVASLQVPTATSVRSVPAKLLEVNRARINQALARTTGSKVSYTHLIAWAVVKAVMAVPALNSAYVDDADGKGHPGVVHHPHVGLGLAVDLPRPDGSRALVVPVVKQADTLDFRAFVAAYEDLVRRAHENRLTPEDFAGATVTLTNPGTLGTVQSVPRLMPGQGAIIGVGSIGYPAEFQGVDRQTLAELGVGPVVTLTSTYDHRVVQGAESGLALAYAAACLAGEHGFYDEVFADLELPMAPERWLAEPSRGRGRPEGQLDRTVKQVHVQSLINMYRVRGHLIANLDPLAAAPPPLHPELDPATYGLSVWDLDREWEVDGLAGRERMTLGEALEVLRDAYCRTLGIEYMHIQDPEQKRWIQQQVEGVRTELTVEEQRHVLDRLNAAEAFERFLHTRYVGQKRFGLEGAESTIVLLDTLLSEAARSGLDGAVIGMAHRGRLNVLANIVGKSYGEIFREFEGDLDPETVQGSGDVKYHKGAVGVFQAKDGSSIEVALASNPSHLEAVDPVVEGMVRARQDRIRRQRARVGGSDETSGAPAFPVLSVLVHGDAAFAGQGVVAETLELSQLAGYRIGGTVHLVINNQLGFTTAPESARSSVYPTDAAKMVQAPILHVNGDDPEACVRAARIAFGFRQAFGKDVVIDLVCYRRHGHNEGDDPSYTQPLMYKLIDRHRSVRKLYTETLVRRGDLTLEEAERALDDFQAMLQRALDETRQTAGPPPASLVTPPPPPPPAAPPTGVDREVLERLVPAATAVPEGFTVHPKLARQFAQRQAMVAAGEVDWPLGEALAFGSLLLEGTDVRLAGQDSRRGTFSQRHAVLVDYETGAEWVPLAHLGDDPQLGRFGVYDSLLSEYAALGFEYGYSVESPQALVLWEAQFGDFANGGQIVIDNFLVAAEDKWGQRSSLVLLLPHGYEGQGPEHSSARIERFLTLCARNNLRVVQPTTAAQYFHLLRSQVRLPLPKPLVVFTPKSLLRARQARSPLEDFLAGGFQAVLDDPATTGRLGAQAAEAVDPGRVQRVVLASGKGAFEVMSRRDQLRQGADDRSALGVDPAAVAVIRVEQLYPWPEAELTALLGRYPAATEVIWWQEEPENMGAWTFVHGRLHRLLRDRYRLVHVSRAESASPATGSAAVHQLETEDLLVRAFAPLPNV</sequence>
<dbReference type="InterPro" id="IPR001078">
    <property type="entry name" value="2-oxoacid_DH_actylTfrase"/>
</dbReference>
<dbReference type="Pfam" id="PF16078">
    <property type="entry name" value="2-oxogl_dehyd_N"/>
    <property type="match status" value="1"/>
</dbReference>
<evidence type="ECO:0000256" key="11">
    <source>
        <dbReference type="ARBA" id="ARBA00052761"/>
    </source>
</evidence>
<dbReference type="EC" id="4.1.1.71" evidence="14"/>
<dbReference type="Pfam" id="PF02779">
    <property type="entry name" value="Transket_pyr"/>
    <property type="match status" value="1"/>
</dbReference>
<feature type="domain" description="Transketolase-like pyrimidine-binding" evidence="13">
    <location>
        <begin position="934"/>
        <end position="1129"/>
    </location>
</feature>
<dbReference type="InterPro" id="IPR032106">
    <property type="entry name" value="2-oxogl_dehyd_N"/>
</dbReference>
<accession>A0ABV6C0I2</accession>
<evidence type="ECO:0000256" key="1">
    <source>
        <dbReference type="ARBA" id="ARBA00001946"/>
    </source>
</evidence>
<dbReference type="NCBIfam" id="NF008907">
    <property type="entry name" value="PRK12270.1"/>
    <property type="match status" value="1"/>
</dbReference>
<dbReference type="Gene3D" id="3.40.50.970">
    <property type="match status" value="1"/>
</dbReference>
<dbReference type="Gene3D" id="3.40.50.11610">
    <property type="entry name" value="Multifunctional 2-oxoglutarate metabolism enzyme, C-terminal domain"/>
    <property type="match status" value="1"/>
</dbReference>
<dbReference type="InterPro" id="IPR001017">
    <property type="entry name" value="DH_E1"/>
</dbReference>